<protein>
    <submittedName>
        <fullName evidence="1">Sarcosine oxidase subunit gamma</fullName>
    </submittedName>
</protein>
<keyword evidence="2" id="KW-1185">Reference proteome</keyword>
<accession>A0A8J7IVT9</accession>
<name>A0A8J7IVT9_9RHOB</name>
<dbReference type="EMBL" id="JADCKQ010000004">
    <property type="protein sequence ID" value="MBI1493519.1"/>
    <property type="molecule type" value="Genomic_DNA"/>
</dbReference>
<dbReference type="InterPro" id="IPR027266">
    <property type="entry name" value="TrmE/GcvT-like"/>
</dbReference>
<dbReference type="RefSeq" id="WP_228848348.1">
    <property type="nucleotide sequence ID" value="NZ_JADCKQ010000004.1"/>
</dbReference>
<comment type="caution">
    <text evidence="1">The sequence shown here is derived from an EMBL/GenBank/DDBJ whole genome shotgun (WGS) entry which is preliminary data.</text>
</comment>
<dbReference type="SUPFAM" id="SSF103025">
    <property type="entry name" value="Folate-binding domain"/>
    <property type="match status" value="1"/>
</dbReference>
<reference evidence="1" key="1">
    <citation type="submission" date="2020-10" db="EMBL/GenBank/DDBJ databases">
        <title>Paenihalocynthiibacter styelae gen. nov., sp. nov., isolated from stalked sea squirt Styela clava.</title>
        <authorList>
            <person name="Kim Y.-O."/>
            <person name="Yoon J.-H."/>
        </authorList>
    </citation>
    <scope>NUCLEOTIDE SEQUENCE</scope>
    <source>
        <strain evidence="1">MYP1-1</strain>
    </source>
</reference>
<dbReference type="AlphaFoldDB" id="A0A8J7IVT9"/>
<evidence type="ECO:0000313" key="1">
    <source>
        <dbReference type="EMBL" id="MBI1493519.1"/>
    </source>
</evidence>
<dbReference type="Gene3D" id="3.30.70.1520">
    <property type="entry name" value="Heterotetrameric sarcosine oxidase"/>
    <property type="match status" value="1"/>
</dbReference>
<sequence>MAELIAKTPCDGLLPITSETVSLTELTPSAITSFMPYKGREKAASTALKKACGMALPGPNEASGTEGARAIWSGRGQCFILDTGVPADLATEGAITDQSDAWAVMQLAGAGAQDVLARLVPVDLRLAAFKPGQTVRTEMQHMMASITRSGDTSFDIMVMRSFAKTAVHDLHEAMKSVAARG</sequence>
<dbReference type="Proteomes" id="UP000640583">
    <property type="component" value="Unassembled WGS sequence"/>
</dbReference>
<organism evidence="1 2">
    <name type="scientific">Halocynthiibacter styelae</name>
    <dbReference type="NCBI Taxonomy" id="2761955"/>
    <lineage>
        <taxon>Bacteria</taxon>
        <taxon>Pseudomonadati</taxon>
        <taxon>Pseudomonadota</taxon>
        <taxon>Alphaproteobacteria</taxon>
        <taxon>Rhodobacterales</taxon>
        <taxon>Paracoccaceae</taxon>
        <taxon>Halocynthiibacter</taxon>
    </lineage>
</organism>
<proteinExistence type="predicted"/>
<gene>
    <name evidence="1" type="ORF">H1D41_07735</name>
</gene>
<evidence type="ECO:0000313" key="2">
    <source>
        <dbReference type="Proteomes" id="UP000640583"/>
    </source>
</evidence>
<dbReference type="Gene3D" id="3.30.1360.120">
    <property type="entry name" value="Probable tRNA modification gtpase trme, domain 1"/>
    <property type="match status" value="1"/>
</dbReference>